<dbReference type="InterPro" id="IPR000326">
    <property type="entry name" value="PAP2/HPO"/>
</dbReference>
<dbReference type="Pfam" id="PF01569">
    <property type="entry name" value="PAP2"/>
    <property type="match status" value="1"/>
</dbReference>
<feature type="signal peptide" evidence="1">
    <location>
        <begin position="1"/>
        <end position="17"/>
    </location>
</feature>
<reference evidence="3" key="1">
    <citation type="submission" date="2009-01" db="EMBL/GenBank/DDBJ databases">
        <title>Complete sequence of Anaeromyxobacter dehalogenans 2CP-1.</title>
        <authorList>
            <consortium name="US DOE Joint Genome Institute"/>
            <person name="Lucas S."/>
            <person name="Copeland A."/>
            <person name="Lapidus A."/>
            <person name="Glavina del Rio T."/>
            <person name="Dalin E."/>
            <person name="Tice H."/>
            <person name="Bruce D."/>
            <person name="Goodwin L."/>
            <person name="Pitluck S."/>
            <person name="Saunders E."/>
            <person name="Brettin T."/>
            <person name="Detter J.C."/>
            <person name="Han C."/>
            <person name="Larimer F."/>
            <person name="Land M."/>
            <person name="Hauser L."/>
            <person name="Kyrpides N."/>
            <person name="Ovchinnikova G."/>
            <person name="Beliaev A.S."/>
            <person name="Richardson P."/>
        </authorList>
    </citation>
    <scope>NUCLEOTIDE SEQUENCE</scope>
    <source>
        <strain evidence="3">2CP-1</strain>
    </source>
</reference>
<dbReference type="CDD" id="cd03394">
    <property type="entry name" value="PAP2_like_5"/>
    <property type="match status" value="1"/>
</dbReference>
<organism evidence="3 4">
    <name type="scientific">Anaeromyxobacter dehalogenans (strain ATCC BAA-258 / DSM 21875 / 2CP-1)</name>
    <dbReference type="NCBI Taxonomy" id="455488"/>
    <lineage>
        <taxon>Bacteria</taxon>
        <taxon>Pseudomonadati</taxon>
        <taxon>Myxococcota</taxon>
        <taxon>Myxococcia</taxon>
        <taxon>Myxococcales</taxon>
        <taxon>Cystobacterineae</taxon>
        <taxon>Anaeromyxobacteraceae</taxon>
        <taxon>Anaeromyxobacter</taxon>
    </lineage>
</organism>
<evidence type="ECO:0000256" key="1">
    <source>
        <dbReference type="SAM" id="SignalP"/>
    </source>
</evidence>
<proteinExistence type="predicted"/>
<protein>
    <submittedName>
        <fullName evidence="3">Phosphoesterase PA-phosphatase related</fullName>
    </submittedName>
</protein>
<gene>
    <name evidence="3" type="ordered locus">A2cp1_1858</name>
</gene>
<feature type="chain" id="PRO_5002872345" evidence="1">
    <location>
        <begin position="18"/>
        <end position="283"/>
    </location>
</feature>
<dbReference type="KEGG" id="acp:A2cp1_1858"/>
<dbReference type="InterPro" id="IPR036938">
    <property type="entry name" value="PAP2/HPO_sf"/>
</dbReference>
<dbReference type="RefSeq" id="WP_012633119.1">
    <property type="nucleotide sequence ID" value="NC_011891.1"/>
</dbReference>
<name>B8J710_ANAD2</name>
<dbReference type="Proteomes" id="UP000007089">
    <property type="component" value="Chromosome"/>
</dbReference>
<keyword evidence="4" id="KW-1185">Reference proteome</keyword>
<evidence type="ECO:0000313" key="3">
    <source>
        <dbReference type="EMBL" id="ACL65200.1"/>
    </source>
</evidence>
<dbReference type="EMBL" id="CP001359">
    <property type="protein sequence ID" value="ACL65200.1"/>
    <property type="molecule type" value="Genomic_DNA"/>
</dbReference>
<evidence type="ECO:0000259" key="2">
    <source>
        <dbReference type="SMART" id="SM00014"/>
    </source>
</evidence>
<dbReference type="Gene3D" id="1.20.144.10">
    <property type="entry name" value="Phosphatidic acid phosphatase type 2/haloperoxidase"/>
    <property type="match status" value="1"/>
</dbReference>
<sequence length="283" mass="29449">MLPALLALALAAQPVPAVQTVPAALPSPAAIAPPVAPDLPLDAPEVRPPGDSVYRLVPWLDVPLTALAAGVAILPARYPFSFITPRCPCDRAEVNGFDRFAIDLHSRAAGVISDVTVLASVGVPVVADAFWVGNTRALREDLMVLTETLALNSAAVMTVKFAVQRPLPVTYAGRDGLVKQAQGYRSFYSGHTSTAVAALTAASWTYTLRRGPAAWPWLVTAAVGASVGAERVLAGRHFPTDVLVGAAAGFGFGTLVPLLHARGGRLPVALAPMGRGVQLTGTW</sequence>
<dbReference type="HOGENOM" id="CLU_085619_0_0_7"/>
<accession>B8J710</accession>
<dbReference type="SMART" id="SM00014">
    <property type="entry name" value="acidPPc"/>
    <property type="match status" value="1"/>
</dbReference>
<keyword evidence="1" id="KW-0732">Signal</keyword>
<dbReference type="AlphaFoldDB" id="B8J710"/>
<dbReference type="PANTHER" id="PTHR14969">
    <property type="entry name" value="SPHINGOSINE-1-PHOSPHATE PHOSPHOHYDROLASE"/>
    <property type="match status" value="1"/>
</dbReference>
<evidence type="ECO:0000313" key="4">
    <source>
        <dbReference type="Proteomes" id="UP000007089"/>
    </source>
</evidence>
<feature type="domain" description="Phosphatidic acid phosphatase type 2/haloperoxidase" evidence="2">
    <location>
        <begin position="142"/>
        <end position="257"/>
    </location>
</feature>
<dbReference type="PANTHER" id="PTHR14969:SF13">
    <property type="entry name" value="AT30094P"/>
    <property type="match status" value="1"/>
</dbReference>
<dbReference type="SUPFAM" id="SSF48317">
    <property type="entry name" value="Acid phosphatase/Vanadium-dependent haloperoxidase"/>
    <property type="match status" value="1"/>
</dbReference>